<dbReference type="Proteomes" id="UP000327013">
    <property type="component" value="Chromosome 7"/>
</dbReference>
<dbReference type="PANTHER" id="PTHR31087:SF160">
    <property type="entry name" value="PROTEIN LURP-ONE-RELATED 1-RELATED"/>
    <property type="match status" value="1"/>
</dbReference>
<gene>
    <name evidence="2" type="ORF">FH972_017082</name>
</gene>
<dbReference type="InterPro" id="IPR007612">
    <property type="entry name" value="LOR"/>
</dbReference>
<organism evidence="2 3">
    <name type="scientific">Carpinus fangiana</name>
    <dbReference type="NCBI Taxonomy" id="176857"/>
    <lineage>
        <taxon>Eukaryota</taxon>
        <taxon>Viridiplantae</taxon>
        <taxon>Streptophyta</taxon>
        <taxon>Embryophyta</taxon>
        <taxon>Tracheophyta</taxon>
        <taxon>Spermatophyta</taxon>
        <taxon>Magnoliopsida</taxon>
        <taxon>eudicotyledons</taxon>
        <taxon>Gunneridae</taxon>
        <taxon>Pentapetalae</taxon>
        <taxon>rosids</taxon>
        <taxon>fabids</taxon>
        <taxon>Fagales</taxon>
        <taxon>Betulaceae</taxon>
        <taxon>Carpinus</taxon>
    </lineage>
</organism>
<proteinExistence type="inferred from homology"/>
<dbReference type="InterPro" id="IPR038595">
    <property type="entry name" value="LOR_sf"/>
</dbReference>
<dbReference type="AlphaFoldDB" id="A0A5N6RHW4"/>
<dbReference type="InterPro" id="IPR025659">
    <property type="entry name" value="Tubby-like_C"/>
</dbReference>
<comment type="similarity">
    <text evidence="1">Belongs to the LOR family.</text>
</comment>
<dbReference type="EMBL" id="CM017327">
    <property type="protein sequence ID" value="KAE8099072.1"/>
    <property type="molecule type" value="Genomic_DNA"/>
</dbReference>
<dbReference type="SUPFAM" id="SSF54518">
    <property type="entry name" value="Tubby C-terminal domain-like"/>
    <property type="match status" value="1"/>
</dbReference>
<evidence type="ECO:0000313" key="3">
    <source>
        <dbReference type="Proteomes" id="UP000327013"/>
    </source>
</evidence>
<evidence type="ECO:0000256" key="1">
    <source>
        <dbReference type="ARBA" id="ARBA00005437"/>
    </source>
</evidence>
<protein>
    <submittedName>
        <fullName evidence="2">Uncharacterized protein</fullName>
    </submittedName>
</protein>
<evidence type="ECO:0000313" key="2">
    <source>
        <dbReference type="EMBL" id="KAE8099072.1"/>
    </source>
</evidence>
<sequence>MSKAPAPTPAPNAKFDSPVPIISPHYCVPHEVNLSIVRQILNVTGGNFEVTDVNGTVIFEVNQRILSLRGLRVLFDGNGNPVVTIRDKILSAHDRWKVYRGDSVEESDLIFSVKRTSIVQLRTKLHVFLANNTTEEACDFWVEADFSDNSCIVYIGQSSSKVAKMEKNKTVRSVLFGKDHLKITIDPNIDYGFIVALIMILDAIPSQLATARSVISGMRLVS</sequence>
<keyword evidence="3" id="KW-1185">Reference proteome</keyword>
<dbReference type="OrthoDB" id="97518at2759"/>
<name>A0A5N6RHW4_9ROSI</name>
<reference evidence="2 3" key="1">
    <citation type="submission" date="2019-06" db="EMBL/GenBank/DDBJ databases">
        <title>A chromosomal-level reference genome of Carpinus fangiana (Coryloideae, Betulaceae).</title>
        <authorList>
            <person name="Yang X."/>
            <person name="Wang Z."/>
            <person name="Zhang L."/>
            <person name="Hao G."/>
            <person name="Liu J."/>
            <person name="Yang Y."/>
        </authorList>
    </citation>
    <scope>NUCLEOTIDE SEQUENCE [LARGE SCALE GENOMIC DNA]</scope>
    <source>
        <strain evidence="2">Cfa_2016G</strain>
        <tissue evidence="2">Leaf</tissue>
    </source>
</reference>
<accession>A0A5N6RHW4</accession>
<dbReference type="Gene3D" id="2.40.160.200">
    <property type="entry name" value="LURP1-related"/>
    <property type="match status" value="1"/>
</dbReference>
<dbReference type="Pfam" id="PF04525">
    <property type="entry name" value="LOR"/>
    <property type="match status" value="1"/>
</dbReference>
<dbReference type="PANTHER" id="PTHR31087">
    <property type="match status" value="1"/>
</dbReference>